<dbReference type="CDD" id="cd05120">
    <property type="entry name" value="APH_ChoK_like"/>
    <property type="match status" value="1"/>
</dbReference>
<dbReference type="PANTHER" id="PTHR21310:SF54">
    <property type="entry name" value="AMINOGLYCOSIDE PHOSPHOTRANSFERASE DOMAIN-CONTAINING PROTEIN"/>
    <property type="match status" value="1"/>
</dbReference>
<dbReference type="EMBL" id="KK207730">
    <property type="protein sequence ID" value="EZF56053.1"/>
    <property type="molecule type" value="Genomic_DNA"/>
</dbReference>
<dbReference type="PANTHER" id="PTHR21310">
    <property type="entry name" value="AMINOGLYCOSIDE PHOSPHOTRANSFERASE-RELATED-RELATED"/>
    <property type="match status" value="1"/>
</dbReference>
<dbReference type="InterPro" id="IPR011009">
    <property type="entry name" value="Kinase-like_dom_sf"/>
</dbReference>
<dbReference type="SUPFAM" id="SSF56112">
    <property type="entry name" value="Protein kinase-like (PK-like)"/>
    <property type="match status" value="1"/>
</dbReference>
<gene>
    <name evidence="2" type="ORF">H103_01491</name>
</gene>
<accession>A0A022WD88</accession>
<dbReference type="OrthoDB" id="2906425at2759"/>
<sequence>MLVLLMETNSHPTISSRALPSAESATFLESSFFSRNGAQAALPSPANVREQSAIQGPASQARRDYGFKPVRYEHLGLIVKYGRAPEVTIAEGQLLWAVRRTLPMVPAPEVYRWAHDKGQVFIYMELIKGVTLEQRWGSLGPAERVAICEQLRDIILDYRRLRHAPGHINREPLGDVIFTNARLPPAGPFNSVAQLHDWLTMAIKTRIRPLWPGKELSEIPDPYRSMLPDDAKVVFTHSDLHPSNIMVSETSNKIIAVIDWRQSGWYPDYWEFCKAEYTAEVYGEWMNTYIPIFLKEPECLDAWEFYPRFFGH</sequence>
<name>A0A022WD88_TRIRU</name>
<dbReference type="AlphaFoldDB" id="A0A022WD88"/>
<organism evidence="2">
    <name type="scientific">Trichophyton rubrum CBS 288.86</name>
    <dbReference type="NCBI Taxonomy" id="1215330"/>
    <lineage>
        <taxon>Eukaryota</taxon>
        <taxon>Fungi</taxon>
        <taxon>Dikarya</taxon>
        <taxon>Ascomycota</taxon>
        <taxon>Pezizomycotina</taxon>
        <taxon>Eurotiomycetes</taxon>
        <taxon>Eurotiomycetidae</taxon>
        <taxon>Onygenales</taxon>
        <taxon>Arthrodermataceae</taxon>
        <taxon>Trichophyton</taxon>
    </lineage>
</organism>
<feature type="domain" description="Aminoglycoside phosphotransferase" evidence="1">
    <location>
        <begin position="88"/>
        <end position="267"/>
    </location>
</feature>
<dbReference type="Proteomes" id="UP000023758">
    <property type="component" value="Unassembled WGS sequence"/>
</dbReference>
<proteinExistence type="predicted"/>
<dbReference type="HOGENOM" id="CLU_021768_0_0_1"/>
<dbReference type="Pfam" id="PF01636">
    <property type="entry name" value="APH"/>
    <property type="match status" value="1"/>
</dbReference>
<reference evidence="2" key="1">
    <citation type="submission" date="2014-02" db="EMBL/GenBank/DDBJ databases">
        <title>The Genome Sequence of Trichophyton rubrum (morphotype fischeri) CBS 288.86.</title>
        <authorList>
            <consortium name="The Broad Institute Genomics Platform"/>
            <person name="Cuomo C.A."/>
            <person name="White T.C."/>
            <person name="Graser Y."/>
            <person name="Martinez-Rossi N."/>
            <person name="Heitman J."/>
            <person name="Young S.K."/>
            <person name="Zeng Q."/>
            <person name="Gargeya S."/>
            <person name="Abouelleil A."/>
            <person name="Alvarado L."/>
            <person name="Chapman S.B."/>
            <person name="Gainer-Dewar J."/>
            <person name="Goldberg J."/>
            <person name="Griggs A."/>
            <person name="Gujja S."/>
            <person name="Hansen M."/>
            <person name="Howarth C."/>
            <person name="Imamovic A."/>
            <person name="Larimer J."/>
            <person name="Martinez D."/>
            <person name="Murphy C."/>
            <person name="Pearson M.D."/>
            <person name="Persinoti G."/>
            <person name="Poon T."/>
            <person name="Priest M."/>
            <person name="Roberts A.D."/>
            <person name="Saif S."/>
            <person name="Shea T.D."/>
            <person name="Sykes S.N."/>
            <person name="Wortman J."/>
            <person name="Nusbaum C."/>
            <person name="Birren B."/>
        </authorList>
    </citation>
    <scope>NUCLEOTIDE SEQUENCE [LARGE SCALE GENOMIC DNA]</scope>
    <source>
        <strain evidence="2">CBS 288.86</strain>
    </source>
</reference>
<evidence type="ECO:0000313" key="2">
    <source>
        <dbReference type="EMBL" id="EZF56053.1"/>
    </source>
</evidence>
<dbReference type="Gene3D" id="3.90.1200.10">
    <property type="match status" value="1"/>
</dbReference>
<protein>
    <recommendedName>
        <fullName evidence="1">Aminoglycoside phosphotransferase domain-containing protein</fullName>
    </recommendedName>
</protein>
<dbReference type="InterPro" id="IPR051678">
    <property type="entry name" value="AGP_Transferase"/>
</dbReference>
<dbReference type="InterPro" id="IPR002575">
    <property type="entry name" value="Aminoglycoside_PTrfase"/>
</dbReference>
<evidence type="ECO:0000259" key="1">
    <source>
        <dbReference type="Pfam" id="PF01636"/>
    </source>
</evidence>